<proteinExistence type="predicted"/>
<accession>A0AAD7JXQ7</accession>
<dbReference type="AlphaFoldDB" id="A0AAD7JXQ7"/>
<evidence type="ECO:0000313" key="2">
    <source>
        <dbReference type="Proteomes" id="UP001215598"/>
    </source>
</evidence>
<evidence type="ECO:0000313" key="1">
    <source>
        <dbReference type="EMBL" id="KAJ7774070.1"/>
    </source>
</evidence>
<dbReference type="EMBL" id="JARKIB010000012">
    <property type="protein sequence ID" value="KAJ7774070.1"/>
    <property type="molecule type" value="Genomic_DNA"/>
</dbReference>
<organism evidence="1 2">
    <name type="scientific">Mycena metata</name>
    <dbReference type="NCBI Taxonomy" id="1033252"/>
    <lineage>
        <taxon>Eukaryota</taxon>
        <taxon>Fungi</taxon>
        <taxon>Dikarya</taxon>
        <taxon>Basidiomycota</taxon>
        <taxon>Agaricomycotina</taxon>
        <taxon>Agaricomycetes</taxon>
        <taxon>Agaricomycetidae</taxon>
        <taxon>Agaricales</taxon>
        <taxon>Marasmiineae</taxon>
        <taxon>Mycenaceae</taxon>
        <taxon>Mycena</taxon>
    </lineage>
</organism>
<keyword evidence="2" id="KW-1185">Reference proteome</keyword>
<comment type="caution">
    <text evidence="1">The sequence shown here is derived from an EMBL/GenBank/DDBJ whole genome shotgun (WGS) entry which is preliminary data.</text>
</comment>
<gene>
    <name evidence="1" type="ORF">B0H16DRAFT_1713903</name>
</gene>
<dbReference type="Proteomes" id="UP001215598">
    <property type="component" value="Unassembled WGS sequence"/>
</dbReference>
<name>A0AAD7JXQ7_9AGAR</name>
<sequence>MPLEHNILPAGGGAPTTCSKDSLLNIELACAVKTTQWEKSPSHNQEPLGGHRYSCPVGDDIDTLLAFIGRSACSLTHLALRVHAFMEDLFLLQCLQVLPLLEDLRVVYKQQGARTLCNHLRSLDTVPRLCSLSFSELELGTPGYAYPPLVQMLQCRRRMRTAPSVVPRLSSFGLSFVSSRAMLPLGPDAEKLRRLVEGGLRLRIHGRGLEWPEGQYIEEQLDFPHPHRRLQVGAA</sequence>
<protein>
    <submittedName>
        <fullName evidence="1">Uncharacterized protein</fullName>
    </submittedName>
</protein>
<reference evidence="1" key="1">
    <citation type="submission" date="2023-03" db="EMBL/GenBank/DDBJ databases">
        <title>Massive genome expansion in bonnet fungi (Mycena s.s.) driven by repeated elements and novel gene families across ecological guilds.</title>
        <authorList>
            <consortium name="Lawrence Berkeley National Laboratory"/>
            <person name="Harder C.B."/>
            <person name="Miyauchi S."/>
            <person name="Viragh M."/>
            <person name="Kuo A."/>
            <person name="Thoen E."/>
            <person name="Andreopoulos B."/>
            <person name="Lu D."/>
            <person name="Skrede I."/>
            <person name="Drula E."/>
            <person name="Henrissat B."/>
            <person name="Morin E."/>
            <person name="Kohler A."/>
            <person name="Barry K."/>
            <person name="LaButti K."/>
            <person name="Morin E."/>
            <person name="Salamov A."/>
            <person name="Lipzen A."/>
            <person name="Mereny Z."/>
            <person name="Hegedus B."/>
            <person name="Baldrian P."/>
            <person name="Stursova M."/>
            <person name="Weitz H."/>
            <person name="Taylor A."/>
            <person name="Grigoriev I.V."/>
            <person name="Nagy L.G."/>
            <person name="Martin F."/>
            <person name="Kauserud H."/>
        </authorList>
    </citation>
    <scope>NUCLEOTIDE SEQUENCE</scope>
    <source>
        <strain evidence="1">CBHHK182m</strain>
    </source>
</reference>